<evidence type="ECO:0000313" key="1">
    <source>
        <dbReference type="EnsemblMetazoa" id="GPAI007699-PA"/>
    </source>
</evidence>
<reference evidence="2" key="1">
    <citation type="submission" date="2014-03" db="EMBL/GenBank/DDBJ databases">
        <authorList>
            <person name="Aksoy S."/>
            <person name="Warren W."/>
            <person name="Wilson R.K."/>
        </authorList>
    </citation>
    <scope>NUCLEOTIDE SEQUENCE [LARGE SCALE GENOMIC DNA]</scope>
    <source>
        <strain evidence="2">IAEA</strain>
    </source>
</reference>
<accession>A0A1A9Z9B1</accession>
<dbReference type="AlphaFoldDB" id="A0A1A9Z9B1"/>
<dbReference type="VEuPathDB" id="VectorBase:GPAI007699"/>
<keyword evidence="2" id="KW-1185">Reference proteome</keyword>
<sequence>MCQRLANGCQLVLRNWKRIKLQKDFWGVDKRKGLEFWGCREDLACNLLGKNSLSPSPAPSSSSSTLYSFTFPYHTKIYYRIILSIKALKFYTHPCIPAIKHVMKMTSRKFDKLYVCEALRNRVHNGGITLFLLKLQYFTKEICIKIA</sequence>
<dbReference type="EnsemblMetazoa" id="GPAI007699-RA">
    <property type="protein sequence ID" value="GPAI007699-PA"/>
    <property type="gene ID" value="GPAI007699"/>
</dbReference>
<dbReference type="Proteomes" id="UP000092445">
    <property type="component" value="Unassembled WGS sequence"/>
</dbReference>
<protein>
    <submittedName>
        <fullName evidence="1">Uncharacterized protein</fullName>
    </submittedName>
</protein>
<reference evidence="1" key="2">
    <citation type="submission" date="2020-05" db="UniProtKB">
        <authorList>
            <consortium name="EnsemblMetazoa"/>
        </authorList>
    </citation>
    <scope>IDENTIFICATION</scope>
    <source>
        <strain evidence="1">IAEA</strain>
    </source>
</reference>
<proteinExistence type="predicted"/>
<evidence type="ECO:0000313" key="2">
    <source>
        <dbReference type="Proteomes" id="UP000092445"/>
    </source>
</evidence>
<name>A0A1A9Z9B1_GLOPL</name>
<organism evidence="1 2">
    <name type="scientific">Glossina pallidipes</name>
    <name type="common">Tsetse fly</name>
    <dbReference type="NCBI Taxonomy" id="7398"/>
    <lineage>
        <taxon>Eukaryota</taxon>
        <taxon>Metazoa</taxon>
        <taxon>Ecdysozoa</taxon>
        <taxon>Arthropoda</taxon>
        <taxon>Hexapoda</taxon>
        <taxon>Insecta</taxon>
        <taxon>Pterygota</taxon>
        <taxon>Neoptera</taxon>
        <taxon>Endopterygota</taxon>
        <taxon>Diptera</taxon>
        <taxon>Brachycera</taxon>
        <taxon>Muscomorpha</taxon>
        <taxon>Hippoboscoidea</taxon>
        <taxon>Glossinidae</taxon>
        <taxon>Glossina</taxon>
    </lineage>
</organism>